<reference evidence="1 2" key="1">
    <citation type="journal article" date="2014" name="Int. J. Syst. Evol. Microbiol.">
        <title>Complete genome sequence of Corynebacterium casei LMG S-19264T (=DSM 44701T), isolated from a smear-ripened cheese.</title>
        <authorList>
            <consortium name="US DOE Joint Genome Institute (JGI-PGF)"/>
            <person name="Walter F."/>
            <person name="Albersmeier A."/>
            <person name="Kalinowski J."/>
            <person name="Ruckert C."/>
        </authorList>
    </citation>
    <scope>NUCLEOTIDE SEQUENCE [LARGE SCALE GENOMIC DNA]</scope>
    <source>
        <strain evidence="1 2">KCTC 12285</strain>
    </source>
</reference>
<organism evidence="1 2">
    <name type="scientific">Aquimarina muelleri</name>
    <dbReference type="NCBI Taxonomy" id="279356"/>
    <lineage>
        <taxon>Bacteria</taxon>
        <taxon>Pseudomonadati</taxon>
        <taxon>Bacteroidota</taxon>
        <taxon>Flavobacteriia</taxon>
        <taxon>Flavobacteriales</taxon>
        <taxon>Flavobacteriaceae</taxon>
        <taxon>Aquimarina</taxon>
    </lineage>
</organism>
<dbReference type="AlphaFoldDB" id="A0A918JX52"/>
<sequence>MNKRIIISLLAAFFIPYLGFSQIENKLSFETLGGYEYNYFKSPEEVRVNGAIITKENLMASSILQDISANYTLTNKWNRNNRFRFFAKPSARIFYENIKDSYWSVNLKTKYDHKINRNTKILAEAKIIRMNREGLGGDQDVLINPLGYTLYGGSLGVDFEVFKDNEFRTALFYNFKNFDSYGMRDLQFDEFGIEISNAQKFGVGELRHEIGIDVYIKKRLYDTFNASDLITDGERNWDYAKAMMFYELPFSKQFKVKPNFVYYLRKDNTADRSGFNQFGPGVFVKYDNDKTKISSSFSFITRNYKSIEARNTEVKIGETLKYEYVNFGIDVSHEIRNDFWITATINSKIRNTNYTDIDARSFRNYRNQYIGVGVLWEL</sequence>
<proteinExistence type="predicted"/>
<keyword evidence="2" id="KW-1185">Reference proteome</keyword>
<protein>
    <submittedName>
        <fullName evidence="1">Uncharacterized protein</fullName>
    </submittedName>
</protein>
<gene>
    <name evidence="1" type="ORF">GCM10007384_33690</name>
</gene>
<dbReference type="RefSeq" id="WP_027413299.1">
    <property type="nucleotide sequence ID" value="NZ_BMWS01000028.1"/>
</dbReference>
<name>A0A918JX52_9FLAO</name>
<dbReference type="Proteomes" id="UP000601108">
    <property type="component" value="Unassembled WGS sequence"/>
</dbReference>
<accession>A0A918JX52</accession>
<dbReference type="EMBL" id="BMWS01000028">
    <property type="protein sequence ID" value="GGX29797.1"/>
    <property type="molecule type" value="Genomic_DNA"/>
</dbReference>
<evidence type="ECO:0000313" key="2">
    <source>
        <dbReference type="Proteomes" id="UP000601108"/>
    </source>
</evidence>
<evidence type="ECO:0000313" key="1">
    <source>
        <dbReference type="EMBL" id="GGX29797.1"/>
    </source>
</evidence>
<comment type="caution">
    <text evidence="1">The sequence shown here is derived from an EMBL/GenBank/DDBJ whole genome shotgun (WGS) entry which is preliminary data.</text>
</comment>